<feature type="non-terminal residue" evidence="1">
    <location>
        <position position="1"/>
    </location>
</feature>
<protein>
    <submittedName>
        <fullName evidence="1">11144_t:CDS:1</fullName>
    </submittedName>
</protein>
<name>A0ACA9MNN1_9GLOM</name>
<accession>A0ACA9MNN1</accession>
<organism evidence="1 2">
    <name type="scientific">Scutellospora calospora</name>
    <dbReference type="NCBI Taxonomy" id="85575"/>
    <lineage>
        <taxon>Eukaryota</taxon>
        <taxon>Fungi</taxon>
        <taxon>Fungi incertae sedis</taxon>
        <taxon>Mucoromycota</taxon>
        <taxon>Glomeromycotina</taxon>
        <taxon>Glomeromycetes</taxon>
        <taxon>Diversisporales</taxon>
        <taxon>Gigasporaceae</taxon>
        <taxon>Scutellospora</taxon>
    </lineage>
</organism>
<sequence>YLTLAQKVVQARMYAQALTIIMVLMTAGLSMSPKQPKKIPAGSDYWKEMVEAEERKMNKVQ</sequence>
<comment type="caution">
    <text evidence="1">The sequence shown here is derived from an EMBL/GenBank/DDBJ whole genome shotgun (WGS) entry which is preliminary data.</text>
</comment>
<keyword evidence="2" id="KW-1185">Reference proteome</keyword>
<proteinExistence type="predicted"/>
<reference evidence="1" key="1">
    <citation type="submission" date="2021-06" db="EMBL/GenBank/DDBJ databases">
        <authorList>
            <person name="Kallberg Y."/>
            <person name="Tangrot J."/>
            <person name="Rosling A."/>
        </authorList>
    </citation>
    <scope>NUCLEOTIDE SEQUENCE</scope>
    <source>
        <strain evidence="1">AU212A</strain>
    </source>
</reference>
<dbReference type="Proteomes" id="UP000789860">
    <property type="component" value="Unassembled WGS sequence"/>
</dbReference>
<dbReference type="EMBL" id="CAJVPM010013880">
    <property type="protein sequence ID" value="CAG8597681.1"/>
    <property type="molecule type" value="Genomic_DNA"/>
</dbReference>
<gene>
    <name evidence="1" type="ORF">SCALOS_LOCUS6812</name>
</gene>
<evidence type="ECO:0000313" key="2">
    <source>
        <dbReference type="Proteomes" id="UP000789860"/>
    </source>
</evidence>
<evidence type="ECO:0000313" key="1">
    <source>
        <dbReference type="EMBL" id="CAG8597681.1"/>
    </source>
</evidence>